<reference evidence="1 2" key="1">
    <citation type="submission" date="2023-07" db="EMBL/GenBank/DDBJ databases">
        <title>Sequencing the genomes of 1000 actinobacteria strains.</title>
        <authorList>
            <person name="Klenk H.-P."/>
        </authorList>
    </citation>
    <scope>NUCLEOTIDE SEQUENCE [LARGE SCALE GENOMIC DNA]</scope>
    <source>
        <strain evidence="1 2">DSM 46740</strain>
    </source>
</reference>
<evidence type="ECO:0000313" key="1">
    <source>
        <dbReference type="EMBL" id="MDP9849734.1"/>
    </source>
</evidence>
<dbReference type="EMBL" id="JAUSQU010000001">
    <property type="protein sequence ID" value="MDP9849734.1"/>
    <property type="molecule type" value="Genomic_DNA"/>
</dbReference>
<gene>
    <name evidence="1" type="ORF">J2853_008945</name>
</gene>
<protein>
    <submittedName>
        <fullName evidence="1">Uncharacterized protein</fullName>
    </submittedName>
</protein>
<organism evidence="1 2">
    <name type="scientific">Streptosporangium lutulentum</name>
    <dbReference type="NCBI Taxonomy" id="1461250"/>
    <lineage>
        <taxon>Bacteria</taxon>
        <taxon>Bacillati</taxon>
        <taxon>Actinomycetota</taxon>
        <taxon>Actinomycetes</taxon>
        <taxon>Streptosporangiales</taxon>
        <taxon>Streptosporangiaceae</taxon>
        <taxon>Streptosporangium</taxon>
    </lineage>
</organism>
<accession>A0ABT9QSL5</accession>
<evidence type="ECO:0000313" key="2">
    <source>
        <dbReference type="Proteomes" id="UP001225356"/>
    </source>
</evidence>
<dbReference type="Proteomes" id="UP001225356">
    <property type="component" value="Unassembled WGS sequence"/>
</dbReference>
<name>A0ABT9QSL5_9ACTN</name>
<comment type="caution">
    <text evidence="1">The sequence shown here is derived from an EMBL/GenBank/DDBJ whole genome shotgun (WGS) entry which is preliminary data.</text>
</comment>
<sequence length="41" mass="4725">MGDSGEIVFLTVYDRPWSSGRIRPRLVLELHGNSRLILKRS</sequence>
<proteinExistence type="predicted"/>
<keyword evidence="2" id="KW-1185">Reference proteome</keyword>